<dbReference type="PANTHER" id="PTHR46986:SF1">
    <property type="entry name" value="ENDORIBONUCLEASE YBEY, CHLOROPLASTIC"/>
    <property type="match status" value="1"/>
</dbReference>
<dbReference type="PANTHER" id="PTHR46986">
    <property type="entry name" value="ENDORIBONUCLEASE YBEY, CHLOROPLASTIC"/>
    <property type="match status" value="1"/>
</dbReference>
<evidence type="ECO:0000256" key="5">
    <source>
        <dbReference type="ARBA" id="ARBA00022723"/>
    </source>
</evidence>
<proteinExistence type="inferred from homology"/>
<feature type="binding site" evidence="9">
    <location>
        <position position="127"/>
    </location>
    <ligand>
        <name>Zn(2+)</name>
        <dbReference type="ChEBI" id="CHEBI:29105"/>
        <note>catalytic</note>
    </ligand>
</feature>
<sequence>MSIEIADEAGSGLSLDAVRAVTEHVYAQMRIHPEAEVFIRFATAEDMADLHVEWMDLPGPTDVMSFPMDELRPGDGEPEDAARGVLGDIVVCPEVAASQAAAAGHSTLDEVLLLTVHGLLHLMGYDHAEEQEKAEMFGLQRRLLLTYFAEHEPGRTSVPDPTEG</sequence>
<evidence type="ECO:0000256" key="6">
    <source>
        <dbReference type="ARBA" id="ARBA00022759"/>
    </source>
</evidence>
<evidence type="ECO:0000313" key="11">
    <source>
        <dbReference type="Proteomes" id="UP001500984"/>
    </source>
</evidence>
<evidence type="ECO:0000256" key="7">
    <source>
        <dbReference type="ARBA" id="ARBA00022801"/>
    </source>
</evidence>
<comment type="similarity">
    <text evidence="1 9">Belongs to the endoribonuclease YbeY family.</text>
</comment>
<dbReference type="SUPFAM" id="SSF55486">
    <property type="entry name" value="Metalloproteases ('zincins'), catalytic domain"/>
    <property type="match status" value="1"/>
</dbReference>
<keyword evidence="3 9" id="KW-0698">rRNA processing</keyword>
<comment type="cofactor">
    <cofactor evidence="9">
        <name>Zn(2+)</name>
        <dbReference type="ChEBI" id="CHEBI:29105"/>
    </cofactor>
    <text evidence="9">Binds 1 zinc ion.</text>
</comment>
<gene>
    <name evidence="9 10" type="primary">ybeY</name>
    <name evidence="10" type="ORF">GCM10009823_07350</name>
</gene>
<dbReference type="InterPro" id="IPR020549">
    <property type="entry name" value="YbeY_CS"/>
</dbReference>
<evidence type="ECO:0000256" key="4">
    <source>
        <dbReference type="ARBA" id="ARBA00022722"/>
    </source>
</evidence>
<organism evidence="10 11">
    <name type="scientific">Brevibacterium salitolerans</name>
    <dbReference type="NCBI Taxonomy" id="1403566"/>
    <lineage>
        <taxon>Bacteria</taxon>
        <taxon>Bacillati</taxon>
        <taxon>Actinomycetota</taxon>
        <taxon>Actinomycetes</taxon>
        <taxon>Micrococcales</taxon>
        <taxon>Brevibacteriaceae</taxon>
        <taxon>Brevibacterium</taxon>
    </lineage>
</organism>
<accession>A0ABN2WEK0</accession>
<reference evidence="10 11" key="1">
    <citation type="journal article" date="2019" name="Int. J. Syst. Evol. Microbiol.">
        <title>The Global Catalogue of Microorganisms (GCM) 10K type strain sequencing project: providing services to taxonomists for standard genome sequencing and annotation.</title>
        <authorList>
            <consortium name="The Broad Institute Genomics Platform"/>
            <consortium name="The Broad Institute Genome Sequencing Center for Infectious Disease"/>
            <person name="Wu L."/>
            <person name="Ma J."/>
        </authorList>
    </citation>
    <scope>NUCLEOTIDE SEQUENCE [LARGE SCALE GENOMIC DNA]</scope>
    <source>
        <strain evidence="10 11">JCM 15900</strain>
    </source>
</reference>
<keyword evidence="5 9" id="KW-0479">Metal-binding</keyword>
<protein>
    <recommendedName>
        <fullName evidence="9">Endoribonuclease YbeY</fullName>
        <ecNumber evidence="9">3.1.-.-</ecNumber>
    </recommendedName>
</protein>
<comment type="caution">
    <text evidence="10">The sequence shown here is derived from an EMBL/GenBank/DDBJ whole genome shotgun (WGS) entry which is preliminary data.</text>
</comment>
<dbReference type="EMBL" id="BAAAPZ010000002">
    <property type="protein sequence ID" value="GAA2090707.1"/>
    <property type="molecule type" value="Genomic_DNA"/>
</dbReference>
<dbReference type="RefSeq" id="WP_291794313.1">
    <property type="nucleotide sequence ID" value="NZ_BAAAPZ010000002.1"/>
</dbReference>
<evidence type="ECO:0000256" key="9">
    <source>
        <dbReference type="HAMAP-Rule" id="MF_00009"/>
    </source>
</evidence>
<dbReference type="EC" id="3.1.-.-" evidence="9"/>
<dbReference type="Gene3D" id="3.40.390.30">
    <property type="entry name" value="Metalloproteases ('zincins'), catalytic domain"/>
    <property type="match status" value="1"/>
</dbReference>
<keyword evidence="7 9" id="KW-0378">Hydrolase</keyword>
<keyword evidence="11" id="KW-1185">Reference proteome</keyword>
<dbReference type="Pfam" id="PF02130">
    <property type="entry name" value="YbeY"/>
    <property type="match status" value="1"/>
</dbReference>
<dbReference type="PROSITE" id="PS01306">
    <property type="entry name" value="UPF0054"/>
    <property type="match status" value="1"/>
</dbReference>
<dbReference type="NCBIfam" id="TIGR00043">
    <property type="entry name" value="rRNA maturation RNase YbeY"/>
    <property type="match status" value="1"/>
</dbReference>
<dbReference type="InterPro" id="IPR002036">
    <property type="entry name" value="YbeY"/>
</dbReference>
<dbReference type="Proteomes" id="UP001500984">
    <property type="component" value="Unassembled WGS sequence"/>
</dbReference>
<keyword evidence="2 9" id="KW-0690">Ribosome biogenesis</keyword>
<evidence type="ECO:0000256" key="1">
    <source>
        <dbReference type="ARBA" id="ARBA00010875"/>
    </source>
</evidence>
<feature type="binding site" evidence="9">
    <location>
        <position position="121"/>
    </location>
    <ligand>
        <name>Zn(2+)</name>
        <dbReference type="ChEBI" id="CHEBI:29105"/>
        <note>catalytic</note>
    </ligand>
</feature>
<comment type="subcellular location">
    <subcellularLocation>
        <location evidence="9">Cytoplasm</location>
    </subcellularLocation>
</comment>
<feature type="binding site" evidence="9">
    <location>
        <position position="117"/>
    </location>
    <ligand>
        <name>Zn(2+)</name>
        <dbReference type="ChEBI" id="CHEBI:29105"/>
        <note>catalytic</note>
    </ligand>
</feature>
<keyword evidence="8 9" id="KW-0862">Zinc</keyword>
<evidence type="ECO:0000256" key="3">
    <source>
        <dbReference type="ARBA" id="ARBA00022552"/>
    </source>
</evidence>
<evidence type="ECO:0000256" key="8">
    <source>
        <dbReference type="ARBA" id="ARBA00022833"/>
    </source>
</evidence>
<evidence type="ECO:0000256" key="2">
    <source>
        <dbReference type="ARBA" id="ARBA00022517"/>
    </source>
</evidence>
<name>A0ABN2WEK0_9MICO</name>
<keyword evidence="4 9" id="KW-0540">Nuclease</keyword>
<keyword evidence="9" id="KW-0963">Cytoplasm</keyword>
<comment type="function">
    <text evidence="9">Single strand-specific metallo-endoribonuclease involved in late-stage 70S ribosome quality control and in maturation of the 3' terminus of the 16S rRNA.</text>
</comment>
<dbReference type="HAMAP" id="MF_00009">
    <property type="entry name" value="Endoribonucl_YbeY"/>
    <property type="match status" value="1"/>
</dbReference>
<keyword evidence="6 9" id="KW-0255">Endonuclease</keyword>
<dbReference type="InterPro" id="IPR023091">
    <property type="entry name" value="MetalPrtase_cat_dom_sf_prd"/>
</dbReference>
<evidence type="ECO:0000313" key="10">
    <source>
        <dbReference type="EMBL" id="GAA2090707.1"/>
    </source>
</evidence>